<name>A0ACC0AT01_CATRO</name>
<sequence length="207" mass="23609">MEVSLNIHHIIISTAERPFGSLPSDTKRILKEHEEAATLQMVKELVMTSAIIVGEEEETAQTSEESTSPEEEEVPQRNLKEPPQARSIVEENERDERSTGNMSEFETGEQERDESRTLLQMVGYLTARDRVRATKVFIGRNLSWTVGPVVADRETLKIVIEKSFDQSVIKHVELEHLFGGLGWVLLLRLSGDFYPNLVRDFYANMLH</sequence>
<dbReference type="Proteomes" id="UP001060085">
    <property type="component" value="Linkage Group LG05"/>
</dbReference>
<evidence type="ECO:0000313" key="2">
    <source>
        <dbReference type="Proteomes" id="UP001060085"/>
    </source>
</evidence>
<evidence type="ECO:0000313" key="1">
    <source>
        <dbReference type="EMBL" id="KAI5662573.1"/>
    </source>
</evidence>
<dbReference type="EMBL" id="CM044705">
    <property type="protein sequence ID" value="KAI5662573.1"/>
    <property type="molecule type" value="Genomic_DNA"/>
</dbReference>
<gene>
    <name evidence="1" type="ORF">M9H77_21896</name>
</gene>
<keyword evidence="2" id="KW-1185">Reference proteome</keyword>
<organism evidence="1 2">
    <name type="scientific">Catharanthus roseus</name>
    <name type="common">Madagascar periwinkle</name>
    <name type="synonym">Vinca rosea</name>
    <dbReference type="NCBI Taxonomy" id="4058"/>
    <lineage>
        <taxon>Eukaryota</taxon>
        <taxon>Viridiplantae</taxon>
        <taxon>Streptophyta</taxon>
        <taxon>Embryophyta</taxon>
        <taxon>Tracheophyta</taxon>
        <taxon>Spermatophyta</taxon>
        <taxon>Magnoliopsida</taxon>
        <taxon>eudicotyledons</taxon>
        <taxon>Gunneridae</taxon>
        <taxon>Pentapetalae</taxon>
        <taxon>asterids</taxon>
        <taxon>lamiids</taxon>
        <taxon>Gentianales</taxon>
        <taxon>Apocynaceae</taxon>
        <taxon>Rauvolfioideae</taxon>
        <taxon>Vinceae</taxon>
        <taxon>Catharanthinae</taxon>
        <taxon>Catharanthus</taxon>
    </lineage>
</organism>
<proteinExistence type="predicted"/>
<comment type="caution">
    <text evidence="1">The sequence shown here is derived from an EMBL/GenBank/DDBJ whole genome shotgun (WGS) entry which is preliminary data.</text>
</comment>
<reference evidence="2" key="1">
    <citation type="journal article" date="2023" name="Nat. Plants">
        <title>Single-cell RNA sequencing provides a high-resolution roadmap for understanding the multicellular compartmentation of specialized metabolism.</title>
        <authorList>
            <person name="Sun S."/>
            <person name="Shen X."/>
            <person name="Li Y."/>
            <person name="Li Y."/>
            <person name="Wang S."/>
            <person name="Li R."/>
            <person name="Zhang H."/>
            <person name="Shen G."/>
            <person name="Guo B."/>
            <person name="Wei J."/>
            <person name="Xu J."/>
            <person name="St-Pierre B."/>
            <person name="Chen S."/>
            <person name="Sun C."/>
        </authorList>
    </citation>
    <scope>NUCLEOTIDE SEQUENCE [LARGE SCALE GENOMIC DNA]</scope>
</reference>
<accession>A0ACC0AT01</accession>
<protein>
    <submittedName>
        <fullName evidence="1">Uncharacterized protein</fullName>
    </submittedName>
</protein>